<accession>A0A8H9J3Y8</accession>
<proteinExistence type="predicted"/>
<keyword evidence="2" id="KW-0732">Signal</keyword>
<comment type="caution">
    <text evidence="3">The sequence shown here is derived from an EMBL/GenBank/DDBJ whole genome shotgun (WGS) entry which is preliminary data.</text>
</comment>
<feature type="signal peptide" evidence="2">
    <location>
        <begin position="1"/>
        <end position="29"/>
    </location>
</feature>
<keyword evidence="4" id="KW-1185">Reference proteome</keyword>
<feature type="compositionally biased region" description="Low complexity" evidence="1">
    <location>
        <begin position="58"/>
        <end position="70"/>
    </location>
</feature>
<dbReference type="PROSITE" id="PS51257">
    <property type="entry name" value="PROKAR_LIPOPROTEIN"/>
    <property type="match status" value="1"/>
</dbReference>
<reference evidence="3" key="1">
    <citation type="journal article" date="2014" name="Int. J. Syst. Evol. Microbiol.">
        <title>Complete genome sequence of Corynebacterium casei LMG S-19264T (=DSM 44701T), isolated from a smear-ripened cheese.</title>
        <authorList>
            <consortium name="US DOE Joint Genome Institute (JGI-PGF)"/>
            <person name="Walter F."/>
            <person name="Albersmeier A."/>
            <person name="Kalinowski J."/>
            <person name="Ruckert C."/>
        </authorList>
    </citation>
    <scope>NUCLEOTIDE SEQUENCE</scope>
    <source>
        <strain evidence="3">CGMCC 4.7679</strain>
    </source>
</reference>
<dbReference type="AlphaFoldDB" id="A0A8H9J3Y8"/>
<reference evidence="3" key="2">
    <citation type="submission" date="2020-09" db="EMBL/GenBank/DDBJ databases">
        <authorList>
            <person name="Sun Q."/>
            <person name="Zhou Y."/>
        </authorList>
    </citation>
    <scope>NUCLEOTIDE SEQUENCE</scope>
    <source>
        <strain evidence="3">CGMCC 4.7679</strain>
    </source>
</reference>
<feature type="region of interest" description="Disordered" evidence="1">
    <location>
        <begin position="45"/>
        <end position="74"/>
    </location>
</feature>
<feature type="chain" id="PRO_5034604750" description="Secreted protein" evidence="2">
    <location>
        <begin position="30"/>
        <end position="136"/>
    </location>
</feature>
<evidence type="ECO:0008006" key="5">
    <source>
        <dbReference type="Google" id="ProtNLM"/>
    </source>
</evidence>
<gene>
    <name evidence="3" type="ORF">GCM10017566_51410</name>
</gene>
<organism evidence="3 4">
    <name type="scientific">Amycolatopsis bartoniae</name>
    <dbReference type="NCBI Taxonomy" id="941986"/>
    <lineage>
        <taxon>Bacteria</taxon>
        <taxon>Bacillati</taxon>
        <taxon>Actinomycetota</taxon>
        <taxon>Actinomycetes</taxon>
        <taxon>Pseudonocardiales</taxon>
        <taxon>Pseudonocardiaceae</taxon>
        <taxon>Amycolatopsis</taxon>
    </lineage>
</organism>
<evidence type="ECO:0000313" key="3">
    <source>
        <dbReference type="EMBL" id="GHF71269.1"/>
    </source>
</evidence>
<evidence type="ECO:0000313" key="4">
    <source>
        <dbReference type="Proteomes" id="UP000658656"/>
    </source>
</evidence>
<name>A0A8H9J3Y8_9PSEU</name>
<evidence type="ECO:0000256" key="1">
    <source>
        <dbReference type="SAM" id="MobiDB-lite"/>
    </source>
</evidence>
<sequence length="136" mass="13801">MPVSLRLVPLAAVAALAVACTTGGTPVPAAPPAVTTSVAPAPVTETVTVAPPPPSTPAPRRTTAKAKPAPSHSRAACLRDENQCYEPGTNVKCSTGGCVNAARGLTDRDVRARTQQWLREHPGWCAAGETGAVAPC</sequence>
<dbReference type="Proteomes" id="UP000658656">
    <property type="component" value="Unassembled WGS sequence"/>
</dbReference>
<evidence type="ECO:0000256" key="2">
    <source>
        <dbReference type="SAM" id="SignalP"/>
    </source>
</evidence>
<protein>
    <recommendedName>
        <fullName evidence="5">Secreted protein</fullName>
    </recommendedName>
</protein>
<dbReference type="EMBL" id="BNAV01000008">
    <property type="protein sequence ID" value="GHF71269.1"/>
    <property type="molecule type" value="Genomic_DNA"/>
</dbReference>